<keyword evidence="2" id="KW-1185">Reference proteome</keyword>
<dbReference type="Proteomes" id="UP001148838">
    <property type="component" value="Unassembled WGS sequence"/>
</dbReference>
<proteinExistence type="predicted"/>
<comment type="caution">
    <text evidence="1">The sequence shown here is derived from an EMBL/GenBank/DDBJ whole genome shotgun (WGS) entry which is preliminary data.</text>
</comment>
<sequence length="289" mass="33624">MSPGSSTESYPAPRRRWEDNIKMDLREVGYDDRDWINLAQDRDQWRAYCELIDLRCDRDMRAKYDSRSSLMQFYDGFPRGRFPNLHKLCEEVFNRCCASGGILQVELVEQVESQIKDVPLDHGIKVRPSGRLPSARLIPGGSKRDGMPQEFRDLLMISLSDRREIRTHDQRPARKQIARSTEEWRAAKRGKGQRGERVERVRAHLVLVERRGLWLFLDQSKEASLVYRSSTRVCVRNCVSIRRPEFECSGPQLEGPEFECSGPQLEGPEFEYSELSLKVSPILDLFLQF</sequence>
<name>A0ABQ8SKZ6_PERAM</name>
<protein>
    <submittedName>
        <fullName evidence="1">Uncharacterized protein</fullName>
    </submittedName>
</protein>
<reference evidence="1 2" key="1">
    <citation type="journal article" date="2022" name="Allergy">
        <title>Genome assembly and annotation of Periplaneta americana reveal a comprehensive cockroach allergen profile.</title>
        <authorList>
            <person name="Wang L."/>
            <person name="Xiong Q."/>
            <person name="Saelim N."/>
            <person name="Wang L."/>
            <person name="Nong W."/>
            <person name="Wan A.T."/>
            <person name="Shi M."/>
            <person name="Liu X."/>
            <person name="Cao Q."/>
            <person name="Hui J.H.L."/>
            <person name="Sookrung N."/>
            <person name="Leung T.F."/>
            <person name="Tungtrongchitr A."/>
            <person name="Tsui S.K.W."/>
        </authorList>
    </citation>
    <scope>NUCLEOTIDE SEQUENCE [LARGE SCALE GENOMIC DNA]</scope>
    <source>
        <strain evidence="1">PWHHKU_190912</strain>
    </source>
</reference>
<evidence type="ECO:0000313" key="2">
    <source>
        <dbReference type="Proteomes" id="UP001148838"/>
    </source>
</evidence>
<gene>
    <name evidence="1" type="ORF">ANN_22951</name>
</gene>
<evidence type="ECO:0000313" key="1">
    <source>
        <dbReference type="EMBL" id="KAJ4434391.1"/>
    </source>
</evidence>
<dbReference type="EMBL" id="JAJSOF020000025">
    <property type="protein sequence ID" value="KAJ4434391.1"/>
    <property type="molecule type" value="Genomic_DNA"/>
</dbReference>
<organism evidence="1 2">
    <name type="scientific">Periplaneta americana</name>
    <name type="common">American cockroach</name>
    <name type="synonym">Blatta americana</name>
    <dbReference type="NCBI Taxonomy" id="6978"/>
    <lineage>
        <taxon>Eukaryota</taxon>
        <taxon>Metazoa</taxon>
        <taxon>Ecdysozoa</taxon>
        <taxon>Arthropoda</taxon>
        <taxon>Hexapoda</taxon>
        <taxon>Insecta</taxon>
        <taxon>Pterygota</taxon>
        <taxon>Neoptera</taxon>
        <taxon>Polyneoptera</taxon>
        <taxon>Dictyoptera</taxon>
        <taxon>Blattodea</taxon>
        <taxon>Blattoidea</taxon>
        <taxon>Blattidae</taxon>
        <taxon>Blattinae</taxon>
        <taxon>Periplaneta</taxon>
    </lineage>
</organism>
<accession>A0ABQ8SKZ6</accession>